<dbReference type="InterPro" id="IPR036890">
    <property type="entry name" value="HATPase_C_sf"/>
</dbReference>
<gene>
    <name evidence="4" type="ORF">NF867_06925</name>
</gene>
<dbReference type="Gene3D" id="3.30.565.10">
    <property type="entry name" value="Histidine kinase-like ATPase, C-terminal domain"/>
    <property type="match status" value="1"/>
</dbReference>
<accession>A0A9X2F8P5</accession>
<feature type="transmembrane region" description="Helical" evidence="2">
    <location>
        <begin position="44"/>
        <end position="63"/>
    </location>
</feature>
<keyword evidence="5" id="KW-1185">Reference proteome</keyword>
<keyword evidence="2" id="KW-0472">Membrane</keyword>
<keyword evidence="4" id="KW-0808">Transferase</keyword>
<proteinExistence type="predicted"/>
<keyword evidence="2" id="KW-0812">Transmembrane</keyword>
<dbReference type="GO" id="GO:0016020">
    <property type="term" value="C:membrane"/>
    <property type="evidence" value="ECO:0007669"/>
    <property type="project" value="InterPro"/>
</dbReference>
<keyword evidence="4" id="KW-0418">Kinase</keyword>
<feature type="transmembrane region" description="Helical" evidence="2">
    <location>
        <begin position="72"/>
        <end position="93"/>
    </location>
</feature>
<dbReference type="AlphaFoldDB" id="A0A9X2F8P5"/>
<evidence type="ECO:0000259" key="3">
    <source>
        <dbReference type="Pfam" id="PF06580"/>
    </source>
</evidence>
<feature type="coiled-coil region" evidence="1">
    <location>
        <begin position="139"/>
        <end position="166"/>
    </location>
</feature>
<evidence type="ECO:0000256" key="2">
    <source>
        <dbReference type="SAM" id="Phobius"/>
    </source>
</evidence>
<protein>
    <submittedName>
        <fullName evidence="4">Histidine kinase</fullName>
    </submittedName>
</protein>
<evidence type="ECO:0000256" key="1">
    <source>
        <dbReference type="SAM" id="Coils"/>
    </source>
</evidence>
<dbReference type="RefSeq" id="WP_252587071.1">
    <property type="nucleotide sequence ID" value="NZ_JAMWYS010000024.1"/>
</dbReference>
<reference evidence="4" key="1">
    <citation type="submission" date="2022-06" db="EMBL/GenBank/DDBJ databases">
        <title>Solitalea sp. MAHUQ-68 isolated from rhizospheric soil.</title>
        <authorList>
            <person name="Huq M.A."/>
        </authorList>
    </citation>
    <scope>NUCLEOTIDE SEQUENCE</scope>
    <source>
        <strain evidence="4">MAHUQ-68</strain>
    </source>
</reference>
<sequence>MREFKNIRIVIFHILAWVGVFTIPELFRPDSPAMPAHIFSLHRFLTFNLPLIAFFYINAYYLIPQILRKKQLYVYISAAIGIMAVILLVNHLLRLEMPPPQRMMHGRGRPGAMGGGMRLFLLFPLLFIWATSTSYRFIVDQLKTDRQNKERENIHLKTELSFLRSQISPHFIFNILNSLVALTRKRPEQVEPVIIQLSQMMRYMLYENDEQKVSIEKEIDYLQNYIDLQRLRFGDSVKVVFTVDNRASDKSIEPMLLIPFIENAFKHGVGLITDPVIEIYLQANAHKLQFSVSNKFNDDDQKDESSGIGLNNVERRLNILYHNRHQLRLMKSEEWFMVELSIELE</sequence>
<feature type="transmembrane region" description="Helical" evidence="2">
    <location>
        <begin position="119"/>
        <end position="139"/>
    </location>
</feature>
<keyword evidence="2" id="KW-1133">Transmembrane helix</keyword>
<organism evidence="4 5">
    <name type="scientific">Solitalea agri</name>
    <dbReference type="NCBI Taxonomy" id="2953739"/>
    <lineage>
        <taxon>Bacteria</taxon>
        <taxon>Pseudomonadati</taxon>
        <taxon>Bacteroidota</taxon>
        <taxon>Sphingobacteriia</taxon>
        <taxon>Sphingobacteriales</taxon>
        <taxon>Sphingobacteriaceae</taxon>
        <taxon>Solitalea</taxon>
    </lineage>
</organism>
<dbReference type="SUPFAM" id="SSF55874">
    <property type="entry name" value="ATPase domain of HSP90 chaperone/DNA topoisomerase II/histidine kinase"/>
    <property type="match status" value="1"/>
</dbReference>
<dbReference type="InterPro" id="IPR050640">
    <property type="entry name" value="Bact_2-comp_sensor_kinase"/>
</dbReference>
<name>A0A9X2F8P5_9SPHI</name>
<dbReference type="PANTHER" id="PTHR34220">
    <property type="entry name" value="SENSOR HISTIDINE KINASE YPDA"/>
    <property type="match status" value="1"/>
</dbReference>
<evidence type="ECO:0000313" key="4">
    <source>
        <dbReference type="EMBL" id="MCO4292588.1"/>
    </source>
</evidence>
<feature type="domain" description="Signal transduction histidine kinase internal region" evidence="3">
    <location>
        <begin position="159"/>
        <end position="236"/>
    </location>
</feature>
<dbReference type="Proteomes" id="UP001155182">
    <property type="component" value="Unassembled WGS sequence"/>
</dbReference>
<comment type="caution">
    <text evidence="4">The sequence shown here is derived from an EMBL/GenBank/DDBJ whole genome shotgun (WGS) entry which is preliminary data.</text>
</comment>
<keyword evidence="1" id="KW-0175">Coiled coil</keyword>
<dbReference type="InterPro" id="IPR010559">
    <property type="entry name" value="Sig_transdc_His_kin_internal"/>
</dbReference>
<dbReference type="PANTHER" id="PTHR34220:SF7">
    <property type="entry name" value="SENSOR HISTIDINE KINASE YPDA"/>
    <property type="match status" value="1"/>
</dbReference>
<evidence type="ECO:0000313" key="5">
    <source>
        <dbReference type="Proteomes" id="UP001155182"/>
    </source>
</evidence>
<dbReference type="GO" id="GO:0000155">
    <property type="term" value="F:phosphorelay sensor kinase activity"/>
    <property type="evidence" value="ECO:0007669"/>
    <property type="project" value="InterPro"/>
</dbReference>
<dbReference type="EMBL" id="JAMWYS010000024">
    <property type="protein sequence ID" value="MCO4292588.1"/>
    <property type="molecule type" value="Genomic_DNA"/>
</dbReference>
<dbReference type="Pfam" id="PF06580">
    <property type="entry name" value="His_kinase"/>
    <property type="match status" value="1"/>
</dbReference>
<feature type="transmembrane region" description="Helical" evidence="2">
    <location>
        <begin position="7"/>
        <end position="24"/>
    </location>
</feature>